<proteinExistence type="predicted"/>
<dbReference type="AlphaFoldDB" id="A0AAE1PC70"/>
<gene>
    <name evidence="1" type="ORF">Pmani_023281</name>
</gene>
<reference evidence="1" key="1">
    <citation type="submission" date="2023-11" db="EMBL/GenBank/DDBJ databases">
        <title>Genome assemblies of two species of porcelain crab, Petrolisthes cinctipes and Petrolisthes manimaculis (Anomura: Porcellanidae).</title>
        <authorList>
            <person name="Angst P."/>
        </authorList>
    </citation>
    <scope>NUCLEOTIDE SEQUENCE</scope>
    <source>
        <strain evidence="1">PB745_02</strain>
        <tissue evidence="1">Gill</tissue>
    </source>
</reference>
<evidence type="ECO:0000313" key="2">
    <source>
        <dbReference type="Proteomes" id="UP001292094"/>
    </source>
</evidence>
<dbReference type="EMBL" id="JAWZYT010002382">
    <property type="protein sequence ID" value="KAK4304767.1"/>
    <property type="molecule type" value="Genomic_DNA"/>
</dbReference>
<organism evidence="1 2">
    <name type="scientific">Petrolisthes manimaculis</name>
    <dbReference type="NCBI Taxonomy" id="1843537"/>
    <lineage>
        <taxon>Eukaryota</taxon>
        <taxon>Metazoa</taxon>
        <taxon>Ecdysozoa</taxon>
        <taxon>Arthropoda</taxon>
        <taxon>Crustacea</taxon>
        <taxon>Multicrustacea</taxon>
        <taxon>Malacostraca</taxon>
        <taxon>Eumalacostraca</taxon>
        <taxon>Eucarida</taxon>
        <taxon>Decapoda</taxon>
        <taxon>Pleocyemata</taxon>
        <taxon>Anomura</taxon>
        <taxon>Galatheoidea</taxon>
        <taxon>Porcellanidae</taxon>
        <taxon>Petrolisthes</taxon>
    </lineage>
</organism>
<feature type="non-terminal residue" evidence="1">
    <location>
        <position position="1"/>
    </location>
</feature>
<keyword evidence="2" id="KW-1185">Reference proteome</keyword>
<accession>A0AAE1PC70</accession>
<name>A0AAE1PC70_9EUCA</name>
<sequence>MGVTLRVRLQETPTLLLYQQENTSVSTLDPDAQTYLTEWQTYTQDTESWATQWDMHDHYERLKTQAGRPSRTVDPMFRRRSHTTIQYYYGDAERVEPRVWTGEGGGEGEGKGEGKMSVKGVELGGLMRGLGWVERQLSSTTNLSLLHSYTSGRKHVKERRKVSMSTTKSSIEKLWQFKSHRTKGRRVNAITFCKTSP</sequence>
<evidence type="ECO:0000313" key="1">
    <source>
        <dbReference type="EMBL" id="KAK4304767.1"/>
    </source>
</evidence>
<dbReference type="Proteomes" id="UP001292094">
    <property type="component" value="Unassembled WGS sequence"/>
</dbReference>
<protein>
    <submittedName>
        <fullName evidence="1">Uncharacterized protein</fullName>
    </submittedName>
</protein>
<comment type="caution">
    <text evidence="1">The sequence shown here is derived from an EMBL/GenBank/DDBJ whole genome shotgun (WGS) entry which is preliminary data.</text>
</comment>